<evidence type="ECO:0000256" key="3">
    <source>
        <dbReference type="ARBA" id="ARBA00023163"/>
    </source>
</evidence>
<proteinExistence type="predicted"/>
<gene>
    <name evidence="5" type="ORF">SAMN06265380_12614</name>
</gene>
<dbReference type="Gene3D" id="3.30.450.40">
    <property type="match status" value="1"/>
</dbReference>
<dbReference type="InterPro" id="IPR014757">
    <property type="entry name" value="Tscrpt_reg_IclR_C"/>
</dbReference>
<evidence type="ECO:0000259" key="4">
    <source>
        <dbReference type="PROSITE" id="PS51078"/>
    </source>
</evidence>
<dbReference type="Pfam" id="PF09339">
    <property type="entry name" value="HTH_IclR"/>
    <property type="match status" value="1"/>
</dbReference>
<dbReference type="AlphaFoldDB" id="A0A521FID9"/>
<evidence type="ECO:0000256" key="2">
    <source>
        <dbReference type="ARBA" id="ARBA00023125"/>
    </source>
</evidence>
<dbReference type="Proteomes" id="UP000319555">
    <property type="component" value="Unassembled WGS sequence"/>
</dbReference>
<reference evidence="5 6" key="1">
    <citation type="submission" date="2017-05" db="EMBL/GenBank/DDBJ databases">
        <authorList>
            <person name="Varghese N."/>
            <person name="Submissions S."/>
        </authorList>
    </citation>
    <scope>NUCLEOTIDE SEQUENCE [LARGE SCALE GENOMIC DNA]</scope>
    <source>
        <strain evidence="5 6">DSM 28009</strain>
    </source>
</reference>
<keyword evidence="3" id="KW-0804">Transcription</keyword>
<dbReference type="InterPro" id="IPR050707">
    <property type="entry name" value="HTH_MetabolicPath_Reg"/>
</dbReference>
<keyword evidence="1" id="KW-0805">Transcription regulation</keyword>
<dbReference type="EMBL" id="FXTE01000026">
    <property type="protein sequence ID" value="SMO95905.1"/>
    <property type="molecule type" value="Genomic_DNA"/>
</dbReference>
<dbReference type="GO" id="GO:0003700">
    <property type="term" value="F:DNA-binding transcription factor activity"/>
    <property type="evidence" value="ECO:0007669"/>
    <property type="project" value="TreeGrafter"/>
</dbReference>
<dbReference type="Pfam" id="PF01614">
    <property type="entry name" value="IclR_C"/>
    <property type="match status" value="1"/>
</dbReference>
<accession>A0A521FID9</accession>
<dbReference type="GO" id="GO:0045892">
    <property type="term" value="P:negative regulation of DNA-templated transcription"/>
    <property type="evidence" value="ECO:0007669"/>
    <property type="project" value="TreeGrafter"/>
</dbReference>
<dbReference type="GO" id="GO:0003677">
    <property type="term" value="F:DNA binding"/>
    <property type="evidence" value="ECO:0007669"/>
    <property type="project" value="UniProtKB-KW"/>
</dbReference>
<sequence length="253" mass="27273">MHLERLTFILEVVGQKGEATVAEICAHSDLPKPSAYRLVQDLVGVGLLEPVARGSFTIGSRLKRITKSDHSDRALLEVIAPALKQAAKQYGTAFFLSRLRGKSVEIIHVETPDTGVSYLHPGLGKRPLHACSCSKAVAAFSPDLFLTSEMEGRLRAYTEFTLTNVQDLEAEFDTIRNRGFAECVEEIERGMCSVAAPLAPSGPGSTMSIGATGSVRVFTPAFREKLGPQISLIAREMSANLGWDAAQDAKISG</sequence>
<dbReference type="PROSITE" id="PS51078">
    <property type="entry name" value="ICLR_ED"/>
    <property type="match status" value="1"/>
</dbReference>
<dbReference type="RefSeq" id="WP_142640393.1">
    <property type="nucleotide sequence ID" value="NZ_FXTE01000026.1"/>
</dbReference>
<name>A0A521FID9_9RHOB</name>
<keyword evidence="2" id="KW-0238">DNA-binding</keyword>
<evidence type="ECO:0000313" key="5">
    <source>
        <dbReference type="EMBL" id="SMO95905.1"/>
    </source>
</evidence>
<evidence type="ECO:0000256" key="1">
    <source>
        <dbReference type="ARBA" id="ARBA00023015"/>
    </source>
</evidence>
<dbReference type="PANTHER" id="PTHR30136">
    <property type="entry name" value="HELIX-TURN-HELIX TRANSCRIPTIONAL REGULATOR, ICLR FAMILY"/>
    <property type="match status" value="1"/>
</dbReference>
<organism evidence="5 6">
    <name type="scientific">Ruegeria faecimaris</name>
    <dbReference type="NCBI Taxonomy" id="686389"/>
    <lineage>
        <taxon>Bacteria</taxon>
        <taxon>Pseudomonadati</taxon>
        <taxon>Pseudomonadota</taxon>
        <taxon>Alphaproteobacteria</taxon>
        <taxon>Rhodobacterales</taxon>
        <taxon>Roseobacteraceae</taxon>
        <taxon>Ruegeria</taxon>
    </lineage>
</organism>
<dbReference type="InterPro" id="IPR036388">
    <property type="entry name" value="WH-like_DNA-bd_sf"/>
</dbReference>
<dbReference type="SUPFAM" id="SSF46785">
    <property type="entry name" value="Winged helix' DNA-binding domain"/>
    <property type="match status" value="1"/>
</dbReference>
<keyword evidence="6" id="KW-1185">Reference proteome</keyword>
<dbReference type="InterPro" id="IPR036390">
    <property type="entry name" value="WH_DNA-bd_sf"/>
</dbReference>
<dbReference type="OrthoDB" id="9807558at2"/>
<evidence type="ECO:0000313" key="6">
    <source>
        <dbReference type="Proteomes" id="UP000319555"/>
    </source>
</evidence>
<dbReference type="Gene3D" id="1.10.10.10">
    <property type="entry name" value="Winged helix-like DNA-binding domain superfamily/Winged helix DNA-binding domain"/>
    <property type="match status" value="1"/>
</dbReference>
<dbReference type="InterPro" id="IPR029016">
    <property type="entry name" value="GAF-like_dom_sf"/>
</dbReference>
<protein>
    <submittedName>
        <fullName evidence="5">Transcriptional regulator, IclR family</fullName>
    </submittedName>
</protein>
<dbReference type="InterPro" id="IPR005471">
    <property type="entry name" value="Tscrpt_reg_IclR_N"/>
</dbReference>
<dbReference type="SMART" id="SM00346">
    <property type="entry name" value="HTH_ICLR"/>
    <property type="match status" value="1"/>
</dbReference>
<feature type="domain" description="IclR-ED" evidence="4">
    <location>
        <begin position="61"/>
        <end position="243"/>
    </location>
</feature>
<dbReference type="SUPFAM" id="SSF55781">
    <property type="entry name" value="GAF domain-like"/>
    <property type="match status" value="1"/>
</dbReference>
<dbReference type="PANTHER" id="PTHR30136:SF24">
    <property type="entry name" value="HTH-TYPE TRANSCRIPTIONAL REPRESSOR ALLR"/>
    <property type="match status" value="1"/>
</dbReference>